<keyword evidence="5" id="KW-0653">Protein transport</keyword>
<dbReference type="Gene3D" id="6.10.140.1230">
    <property type="match status" value="1"/>
</dbReference>
<comment type="subcellular location">
    <subcellularLocation>
        <location evidence="1">Endosome membrane</location>
    </subcellularLocation>
</comment>
<dbReference type="GO" id="GO:0032511">
    <property type="term" value="P:late endosome to vacuole transport via multivesicular body sorting pathway"/>
    <property type="evidence" value="ECO:0007669"/>
    <property type="project" value="TreeGrafter"/>
</dbReference>
<evidence type="ECO:0000256" key="3">
    <source>
        <dbReference type="ARBA" id="ARBA00022448"/>
    </source>
</evidence>
<dbReference type="GO" id="GO:0006900">
    <property type="term" value="P:vesicle budding from membrane"/>
    <property type="evidence" value="ECO:0007669"/>
    <property type="project" value="TreeGrafter"/>
</dbReference>
<dbReference type="EMBL" id="OU898279">
    <property type="protein sequence ID" value="CAH1279273.1"/>
    <property type="molecule type" value="Genomic_DNA"/>
</dbReference>
<dbReference type="GO" id="GO:0000815">
    <property type="term" value="C:ESCRT III complex"/>
    <property type="evidence" value="ECO:0007669"/>
    <property type="project" value="TreeGrafter"/>
</dbReference>
<dbReference type="Proteomes" id="UP001153709">
    <property type="component" value="Chromosome 4"/>
</dbReference>
<evidence type="ECO:0000256" key="6">
    <source>
        <dbReference type="ARBA" id="ARBA00023136"/>
    </source>
</evidence>
<reference evidence="7" key="1">
    <citation type="submission" date="2022-01" db="EMBL/GenBank/DDBJ databases">
        <authorList>
            <person name="King R."/>
        </authorList>
    </citation>
    <scope>NUCLEOTIDE SEQUENCE</scope>
</reference>
<evidence type="ECO:0000256" key="1">
    <source>
        <dbReference type="ARBA" id="ARBA00004608"/>
    </source>
</evidence>
<dbReference type="Pfam" id="PF03357">
    <property type="entry name" value="Snf7"/>
    <property type="match status" value="1"/>
</dbReference>
<comment type="similarity">
    <text evidence="2">Belongs to the SNF7 family.</text>
</comment>
<keyword evidence="6" id="KW-0472">Membrane</keyword>
<organism evidence="7 8">
    <name type="scientific">Diabrotica balteata</name>
    <name type="common">Banded cucumber beetle</name>
    <dbReference type="NCBI Taxonomy" id="107213"/>
    <lineage>
        <taxon>Eukaryota</taxon>
        <taxon>Metazoa</taxon>
        <taxon>Ecdysozoa</taxon>
        <taxon>Arthropoda</taxon>
        <taxon>Hexapoda</taxon>
        <taxon>Insecta</taxon>
        <taxon>Pterygota</taxon>
        <taxon>Neoptera</taxon>
        <taxon>Endopterygota</taxon>
        <taxon>Coleoptera</taxon>
        <taxon>Polyphaga</taxon>
        <taxon>Cucujiformia</taxon>
        <taxon>Chrysomeloidea</taxon>
        <taxon>Chrysomelidae</taxon>
        <taxon>Galerucinae</taxon>
        <taxon>Diabroticina</taxon>
        <taxon>Diabroticites</taxon>
        <taxon>Diabrotica</taxon>
    </lineage>
</organism>
<keyword evidence="8" id="KW-1185">Reference proteome</keyword>
<evidence type="ECO:0000313" key="7">
    <source>
        <dbReference type="EMBL" id="CAH1279273.1"/>
    </source>
</evidence>
<dbReference type="InterPro" id="IPR005024">
    <property type="entry name" value="Snf7_fam"/>
</dbReference>
<dbReference type="GO" id="GO:0015031">
    <property type="term" value="P:protein transport"/>
    <property type="evidence" value="ECO:0007669"/>
    <property type="project" value="UniProtKB-KW"/>
</dbReference>
<evidence type="ECO:0008006" key="9">
    <source>
        <dbReference type="Google" id="ProtNLM"/>
    </source>
</evidence>
<proteinExistence type="inferred from homology"/>
<gene>
    <name evidence="7" type="ORF">DIABBA_LOCUS7316</name>
</gene>
<protein>
    <recommendedName>
        <fullName evidence="9">Charged multivesicular body protein 6</fullName>
    </recommendedName>
</protein>
<evidence type="ECO:0000313" key="8">
    <source>
        <dbReference type="Proteomes" id="UP001153709"/>
    </source>
</evidence>
<dbReference type="PANTHER" id="PTHR22761">
    <property type="entry name" value="CHARGED MULTIVESICULAR BODY PROTEIN"/>
    <property type="match status" value="1"/>
</dbReference>
<dbReference type="GO" id="GO:0005771">
    <property type="term" value="C:multivesicular body"/>
    <property type="evidence" value="ECO:0007669"/>
    <property type="project" value="TreeGrafter"/>
</dbReference>
<dbReference type="AlphaFoldDB" id="A0A9P0E4B1"/>
<keyword evidence="4" id="KW-0967">Endosome</keyword>
<keyword evidence="3" id="KW-0813">Transport</keyword>
<evidence type="ECO:0000256" key="4">
    <source>
        <dbReference type="ARBA" id="ARBA00022753"/>
    </source>
</evidence>
<name>A0A9P0E4B1_DIABA</name>
<accession>A0A9P0E4B1</accession>
<sequence length="210" mass="24503">MWCHNYFFRNMGLPCSKRKNTQITDQDRTILKLKQKRDMLQKYQKMIKASLVTQNEIKQLIVQGNTEKVRILIKKKIFKEQLINKIDGLLYNIEQMVNDIEYARIEAEVLDSLVAANEILTSINEVFDINTIEDILNKTKQGIQTQNEINKFISRHLIEEDEEAVELELAEIIAQQMPVVPVTEIETDTSEDKIHIKKKKEIKGKSMNAD</sequence>
<dbReference type="PANTHER" id="PTHR22761:SF5">
    <property type="entry name" value="CHARGED MULTIVESICULAR BODY PROTEIN 6"/>
    <property type="match status" value="1"/>
</dbReference>
<evidence type="ECO:0000256" key="2">
    <source>
        <dbReference type="ARBA" id="ARBA00006190"/>
    </source>
</evidence>
<evidence type="ECO:0000256" key="5">
    <source>
        <dbReference type="ARBA" id="ARBA00022927"/>
    </source>
</evidence>
<dbReference type="OrthoDB" id="441172at2759"/>